<dbReference type="GO" id="GO:0004713">
    <property type="term" value="F:protein tyrosine kinase activity"/>
    <property type="evidence" value="ECO:0007669"/>
    <property type="project" value="TreeGrafter"/>
</dbReference>
<gene>
    <name evidence="1" type="ORF">CLRAG_26780</name>
</gene>
<dbReference type="Gene3D" id="3.40.50.1000">
    <property type="entry name" value="HAD superfamily/HAD-like"/>
    <property type="match status" value="1"/>
</dbReference>
<name>A0A1A6APH8_9CLOT</name>
<evidence type="ECO:0000313" key="1">
    <source>
        <dbReference type="EMBL" id="OBR91962.1"/>
    </source>
</evidence>
<organism evidence="1 2">
    <name type="scientific">Clostridium ragsdalei P11</name>
    <dbReference type="NCBI Taxonomy" id="1353534"/>
    <lineage>
        <taxon>Bacteria</taxon>
        <taxon>Bacillati</taxon>
        <taxon>Bacillota</taxon>
        <taxon>Clostridia</taxon>
        <taxon>Eubacteriales</taxon>
        <taxon>Clostridiaceae</taxon>
        <taxon>Clostridium</taxon>
    </lineage>
</organism>
<keyword evidence="1" id="KW-0378">Hydrolase</keyword>
<dbReference type="SFLD" id="SFLDS00003">
    <property type="entry name" value="Haloacid_Dehalogenase"/>
    <property type="match status" value="1"/>
</dbReference>
<dbReference type="PATRIC" id="fig|1353534.3.peg.2722"/>
<dbReference type="GO" id="GO:0005829">
    <property type="term" value="C:cytosol"/>
    <property type="evidence" value="ECO:0007669"/>
    <property type="project" value="TreeGrafter"/>
</dbReference>
<sequence length="216" mass="24990">MKYKYILFDLDGTITESKEGITKSVQYALKKFGIIVESLDLLEKFIGPPLKYSFSEYYGFDENKSLEAVQYYREYFEKKGIMENKVYDHIEDLLKQLKELKLKLIIATSKPTKFSNIILNNFNLTPYFDAIVGSNMNGTRCTKGEVIKHVVEKYKIDPDEAVMIGDRKYDMVGARQNNMDSIGVTYGYGSLEELKEEEPTYIVDNVMDILNKITQQ</sequence>
<dbReference type="EC" id="3.1.3.5" evidence="1"/>
<dbReference type="Proteomes" id="UP000093954">
    <property type="component" value="Unassembled WGS sequence"/>
</dbReference>
<dbReference type="PANTHER" id="PTHR43434:SF20">
    <property type="entry name" value="5'-NUCLEOTIDASE"/>
    <property type="match status" value="1"/>
</dbReference>
<dbReference type="SFLD" id="SFLDG01135">
    <property type="entry name" value="C1.5.6:_HAD__Beta-PGM__Phospha"/>
    <property type="match status" value="1"/>
</dbReference>
<dbReference type="EMBL" id="LROS01000032">
    <property type="protein sequence ID" value="OBR91962.1"/>
    <property type="molecule type" value="Genomic_DNA"/>
</dbReference>
<dbReference type="NCBIfam" id="TIGR01549">
    <property type="entry name" value="HAD-SF-IA-v1"/>
    <property type="match status" value="1"/>
</dbReference>
<keyword evidence="2" id="KW-1185">Reference proteome</keyword>
<protein>
    <submittedName>
        <fullName evidence="1">5'-nucleotidase</fullName>
        <ecNumber evidence="1">3.1.3.5</ecNumber>
    </submittedName>
</protein>
<dbReference type="FunFam" id="3.40.50.1000:FF:000022">
    <property type="entry name" value="Phosphoglycolate phosphatase"/>
    <property type="match status" value="1"/>
</dbReference>
<dbReference type="SFLD" id="SFLDG01129">
    <property type="entry name" value="C1.5:_HAD__Beta-PGM__Phosphata"/>
    <property type="match status" value="1"/>
</dbReference>
<dbReference type="InterPro" id="IPR050155">
    <property type="entry name" value="HAD-like_hydrolase_sf"/>
</dbReference>
<dbReference type="Gene3D" id="1.10.150.240">
    <property type="entry name" value="Putative phosphatase, domain 2"/>
    <property type="match status" value="1"/>
</dbReference>
<reference evidence="1 2" key="1">
    <citation type="journal article" date="2012" name="Front. Microbiol.">
        <title>Draft Genome Sequence of the Virulent Strain 01-B526 of the Fish Pathogen Aeromonas salmonicida.</title>
        <authorList>
            <person name="Charette S.J."/>
            <person name="Brochu F."/>
            <person name="Boyle B."/>
            <person name="Filion G."/>
            <person name="Tanaka K.H."/>
            <person name="Derome N."/>
        </authorList>
    </citation>
    <scope>NUCLEOTIDE SEQUENCE [LARGE SCALE GENOMIC DNA]</scope>
    <source>
        <strain evidence="1 2">P11</strain>
    </source>
</reference>
<dbReference type="GO" id="GO:0008253">
    <property type="term" value="F:5'-nucleotidase activity"/>
    <property type="evidence" value="ECO:0007669"/>
    <property type="project" value="UniProtKB-EC"/>
</dbReference>
<dbReference type="InterPro" id="IPR036412">
    <property type="entry name" value="HAD-like_sf"/>
</dbReference>
<dbReference type="Pfam" id="PF13419">
    <property type="entry name" value="HAD_2"/>
    <property type="match status" value="1"/>
</dbReference>
<dbReference type="InterPro" id="IPR041492">
    <property type="entry name" value="HAD_2"/>
</dbReference>
<dbReference type="RefSeq" id="WP_065078864.1">
    <property type="nucleotide sequence ID" value="NZ_LROS01000032.1"/>
</dbReference>
<comment type="caution">
    <text evidence="1">The sequence shown here is derived from an EMBL/GenBank/DDBJ whole genome shotgun (WGS) entry which is preliminary data.</text>
</comment>
<dbReference type="PANTHER" id="PTHR43434">
    <property type="entry name" value="PHOSPHOGLYCOLATE PHOSPHATASE"/>
    <property type="match status" value="1"/>
</dbReference>
<evidence type="ECO:0000313" key="2">
    <source>
        <dbReference type="Proteomes" id="UP000093954"/>
    </source>
</evidence>
<dbReference type="InterPro" id="IPR006439">
    <property type="entry name" value="HAD-SF_hydro_IA"/>
</dbReference>
<proteinExistence type="predicted"/>
<dbReference type="AlphaFoldDB" id="A0A1A6APH8"/>
<dbReference type="InterPro" id="IPR023214">
    <property type="entry name" value="HAD_sf"/>
</dbReference>
<dbReference type="InterPro" id="IPR023198">
    <property type="entry name" value="PGP-like_dom2"/>
</dbReference>
<accession>A0A1A6APH8</accession>
<dbReference type="SUPFAM" id="SSF56784">
    <property type="entry name" value="HAD-like"/>
    <property type="match status" value="1"/>
</dbReference>